<dbReference type="SUPFAM" id="SSF55874">
    <property type="entry name" value="ATPase domain of HSP90 chaperone/DNA topoisomerase II/histidine kinase"/>
    <property type="match status" value="1"/>
</dbReference>
<dbReference type="EMBL" id="CP130612">
    <property type="protein sequence ID" value="WKW11630.1"/>
    <property type="molecule type" value="Genomic_DNA"/>
</dbReference>
<evidence type="ECO:0000256" key="1">
    <source>
        <dbReference type="ARBA" id="ARBA00000085"/>
    </source>
</evidence>
<dbReference type="PANTHER" id="PTHR24421">
    <property type="entry name" value="NITRATE/NITRITE SENSOR PROTEIN NARX-RELATED"/>
    <property type="match status" value="1"/>
</dbReference>
<dbReference type="InterPro" id="IPR005467">
    <property type="entry name" value="His_kinase_dom"/>
</dbReference>
<dbReference type="CDD" id="cd16917">
    <property type="entry name" value="HATPase_UhpB-NarQ-NarX-like"/>
    <property type="match status" value="1"/>
</dbReference>
<dbReference type="Pfam" id="PF07730">
    <property type="entry name" value="HisKA_3"/>
    <property type="match status" value="1"/>
</dbReference>
<evidence type="ECO:0000256" key="8">
    <source>
        <dbReference type="ARBA" id="ARBA00023012"/>
    </source>
</evidence>
<evidence type="ECO:0000313" key="12">
    <source>
        <dbReference type="Proteomes" id="UP001229955"/>
    </source>
</evidence>
<name>A0AA49JTI7_9BACT</name>
<dbReference type="EC" id="2.7.13.3" evidence="2"/>
<dbReference type="InterPro" id="IPR011712">
    <property type="entry name" value="Sig_transdc_His_kin_sub3_dim/P"/>
</dbReference>
<keyword evidence="12" id="KW-1185">Reference proteome</keyword>
<keyword evidence="7" id="KW-0067">ATP-binding</keyword>
<keyword evidence="6 10" id="KW-0418">Kinase</keyword>
<evidence type="ECO:0000313" key="10">
    <source>
        <dbReference type="EMBL" id="WKW11630.1"/>
    </source>
</evidence>
<sequence>MTEQTQAAGEASRRLLAAGERELQRIVLDMHDGPVQDIFAAVSHLQLLQRDLTYEPEAARRAGQAAALLERALGEIRTLIGVFRPPGFERRDLGAILEGLTVQHEAMTDQPVECSLDESLGDCSLPVKIALYRILQEALANGHRHAGATRQTVSVERRDGELRMVVTDNGRGFDSPKVLAREADVGVEGGHFGLRGIQDRVAMLGGRFAIDSAPGAGTVLTITVPADA</sequence>
<dbReference type="GO" id="GO:0005524">
    <property type="term" value="F:ATP binding"/>
    <property type="evidence" value="ECO:0007669"/>
    <property type="project" value="UniProtKB-KW"/>
</dbReference>
<evidence type="ECO:0000256" key="3">
    <source>
        <dbReference type="ARBA" id="ARBA00022553"/>
    </source>
</evidence>
<organism evidence="10">
    <name type="scientific">Pseudogemmatithrix spongiicola</name>
    <dbReference type="NCBI Taxonomy" id="3062599"/>
    <lineage>
        <taxon>Bacteria</taxon>
        <taxon>Pseudomonadati</taxon>
        <taxon>Gemmatimonadota</taxon>
        <taxon>Gemmatimonadia</taxon>
        <taxon>Gemmatimonadales</taxon>
        <taxon>Gemmatimonadaceae</taxon>
        <taxon>Pseudogemmatithrix</taxon>
    </lineage>
</organism>
<keyword evidence="5" id="KW-0547">Nucleotide-binding</keyword>
<dbReference type="PROSITE" id="PS50109">
    <property type="entry name" value="HIS_KIN"/>
    <property type="match status" value="1"/>
</dbReference>
<dbReference type="SMART" id="SM00387">
    <property type="entry name" value="HATPase_c"/>
    <property type="match status" value="1"/>
</dbReference>
<dbReference type="GO" id="GO:0046983">
    <property type="term" value="F:protein dimerization activity"/>
    <property type="evidence" value="ECO:0007669"/>
    <property type="project" value="InterPro"/>
</dbReference>
<evidence type="ECO:0000256" key="4">
    <source>
        <dbReference type="ARBA" id="ARBA00022679"/>
    </source>
</evidence>
<dbReference type="KEGG" id="pspc:Strain318_000885"/>
<keyword evidence="4" id="KW-0808">Transferase</keyword>
<evidence type="ECO:0000256" key="6">
    <source>
        <dbReference type="ARBA" id="ARBA00022777"/>
    </source>
</evidence>
<dbReference type="RefSeq" id="WP_367887328.1">
    <property type="nucleotide sequence ID" value="NZ_CP130612.1"/>
</dbReference>
<evidence type="ECO:0000256" key="2">
    <source>
        <dbReference type="ARBA" id="ARBA00012438"/>
    </source>
</evidence>
<dbReference type="Proteomes" id="UP001229955">
    <property type="component" value="Chromosome"/>
</dbReference>
<accession>A0AA49JTI7</accession>
<dbReference type="Gene3D" id="3.30.565.10">
    <property type="entry name" value="Histidine kinase-like ATPase, C-terminal domain"/>
    <property type="match status" value="1"/>
</dbReference>
<feature type="domain" description="Histidine kinase" evidence="9">
    <location>
        <begin position="131"/>
        <end position="228"/>
    </location>
</feature>
<dbReference type="InterPro" id="IPR050482">
    <property type="entry name" value="Sensor_HK_TwoCompSys"/>
</dbReference>
<dbReference type="GO" id="GO:0016020">
    <property type="term" value="C:membrane"/>
    <property type="evidence" value="ECO:0007669"/>
    <property type="project" value="InterPro"/>
</dbReference>
<evidence type="ECO:0000256" key="7">
    <source>
        <dbReference type="ARBA" id="ARBA00022840"/>
    </source>
</evidence>
<comment type="catalytic activity">
    <reaction evidence="1">
        <text>ATP + protein L-histidine = ADP + protein N-phospho-L-histidine.</text>
        <dbReference type="EC" id="2.7.13.3"/>
    </reaction>
</comment>
<keyword evidence="3" id="KW-0597">Phosphoprotein</keyword>
<dbReference type="InterPro" id="IPR036890">
    <property type="entry name" value="HATPase_C_sf"/>
</dbReference>
<gene>
    <name evidence="10" type="ORF">Strain138_000885</name>
    <name evidence="11" type="ORF">Strain318_000885</name>
</gene>
<dbReference type="Pfam" id="PF02518">
    <property type="entry name" value="HATPase_c"/>
    <property type="match status" value="1"/>
</dbReference>
<evidence type="ECO:0000259" key="9">
    <source>
        <dbReference type="PROSITE" id="PS50109"/>
    </source>
</evidence>
<keyword evidence="8" id="KW-0902">Two-component regulatory system</keyword>
<evidence type="ECO:0000313" key="11">
    <source>
        <dbReference type="EMBL" id="WKW14540.1"/>
    </source>
</evidence>
<reference evidence="10" key="1">
    <citation type="submission" date="2023-07" db="EMBL/GenBank/DDBJ databases">
        <authorList>
            <person name="Haufschild T."/>
            <person name="Kallscheuer N."/>
            <person name="Hammer J."/>
            <person name="Kohn T."/>
            <person name="Kabuu M."/>
            <person name="Jogler M."/>
            <person name="Wohfarth N."/>
            <person name="Heuer A."/>
            <person name="Rohde M."/>
            <person name="van Teeseling M.C.F."/>
            <person name="Jogler C."/>
        </authorList>
    </citation>
    <scope>NUCLEOTIDE SEQUENCE</scope>
    <source>
        <strain evidence="10">Strain 138</strain>
        <strain evidence="11">Strain 318</strain>
    </source>
</reference>
<dbReference type="InterPro" id="IPR003594">
    <property type="entry name" value="HATPase_dom"/>
</dbReference>
<dbReference type="EMBL" id="CP130613">
    <property type="protein sequence ID" value="WKW14540.1"/>
    <property type="molecule type" value="Genomic_DNA"/>
</dbReference>
<protein>
    <recommendedName>
        <fullName evidence="2">histidine kinase</fullName>
        <ecNumber evidence="2">2.7.13.3</ecNumber>
    </recommendedName>
</protein>
<evidence type="ECO:0000256" key="5">
    <source>
        <dbReference type="ARBA" id="ARBA00022741"/>
    </source>
</evidence>
<dbReference type="PANTHER" id="PTHR24421:SF10">
    <property type="entry name" value="NITRATE_NITRITE SENSOR PROTEIN NARQ"/>
    <property type="match status" value="1"/>
</dbReference>
<dbReference type="GO" id="GO:0000155">
    <property type="term" value="F:phosphorelay sensor kinase activity"/>
    <property type="evidence" value="ECO:0007669"/>
    <property type="project" value="InterPro"/>
</dbReference>
<accession>A0AA49JZ53</accession>
<proteinExistence type="predicted"/>
<dbReference type="AlphaFoldDB" id="A0AA49JTI7"/>
<dbReference type="Gene3D" id="1.20.5.1930">
    <property type="match status" value="1"/>
</dbReference>